<name>A0A316VYE6_9BASI</name>
<dbReference type="RefSeq" id="XP_025369514.1">
    <property type="nucleotide sequence ID" value="XM_025516151.1"/>
</dbReference>
<keyword evidence="3" id="KW-1185">Reference proteome</keyword>
<evidence type="ECO:0000313" key="2">
    <source>
        <dbReference type="EMBL" id="PWN42354.1"/>
    </source>
</evidence>
<dbReference type="Proteomes" id="UP000245783">
    <property type="component" value="Unassembled WGS sequence"/>
</dbReference>
<feature type="transmembrane region" description="Helical" evidence="1">
    <location>
        <begin position="15"/>
        <end position="40"/>
    </location>
</feature>
<dbReference type="PROSITE" id="PS51257">
    <property type="entry name" value="PROKAR_LIPOPROTEIN"/>
    <property type="match status" value="1"/>
</dbReference>
<organism evidence="2 3">
    <name type="scientific">Ceraceosorus guamensis</name>
    <dbReference type="NCBI Taxonomy" id="1522189"/>
    <lineage>
        <taxon>Eukaryota</taxon>
        <taxon>Fungi</taxon>
        <taxon>Dikarya</taxon>
        <taxon>Basidiomycota</taxon>
        <taxon>Ustilaginomycotina</taxon>
        <taxon>Exobasidiomycetes</taxon>
        <taxon>Ceraceosorales</taxon>
        <taxon>Ceraceosoraceae</taxon>
        <taxon>Ceraceosorus</taxon>
    </lineage>
</organism>
<evidence type="ECO:0000313" key="3">
    <source>
        <dbReference type="Proteomes" id="UP000245783"/>
    </source>
</evidence>
<dbReference type="EMBL" id="KZ819380">
    <property type="protein sequence ID" value="PWN42354.1"/>
    <property type="molecule type" value="Genomic_DNA"/>
</dbReference>
<dbReference type="GeneID" id="37038021"/>
<keyword evidence="1" id="KW-0472">Membrane</keyword>
<evidence type="ECO:0000256" key="1">
    <source>
        <dbReference type="SAM" id="Phobius"/>
    </source>
</evidence>
<protein>
    <submittedName>
        <fullName evidence="2">Uncharacterized protein</fullName>
    </submittedName>
</protein>
<accession>A0A316VYE6</accession>
<keyword evidence="1" id="KW-1133">Transmembrane helix</keyword>
<dbReference type="OrthoDB" id="5230947at2759"/>
<feature type="transmembrane region" description="Helical" evidence="1">
    <location>
        <begin position="46"/>
        <end position="67"/>
    </location>
</feature>
<reference evidence="2 3" key="1">
    <citation type="journal article" date="2018" name="Mol. Biol. Evol.">
        <title>Broad Genomic Sampling Reveals a Smut Pathogenic Ancestry of the Fungal Clade Ustilaginomycotina.</title>
        <authorList>
            <person name="Kijpornyongpan T."/>
            <person name="Mondo S.J."/>
            <person name="Barry K."/>
            <person name="Sandor L."/>
            <person name="Lee J."/>
            <person name="Lipzen A."/>
            <person name="Pangilinan J."/>
            <person name="LaButti K."/>
            <person name="Hainaut M."/>
            <person name="Henrissat B."/>
            <person name="Grigoriev I.V."/>
            <person name="Spatafora J.W."/>
            <person name="Aime M.C."/>
        </authorList>
    </citation>
    <scope>NUCLEOTIDE SEQUENCE [LARGE SCALE GENOMIC DNA]</scope>
    <source>
        <strain evidence="2 3">MCA 4658</strain>
    </source>
</reference>
<dbReference type="AlphaFoldDB" id="A0A316VYE6"/>
<sequence length="79" mass="8095">MPFTSLKTAPPPHSIAVASCLSSITSAIAGALTAIFSGIARILNSIVSAIATAFIAVFNCIGDVLCCRCGGGRRRTRKV</sequence>
<gene>
    <name evidence="2" type="ORF">IE81DRAFT_347461</name>
</gene>
<proteinExistence type="predicted"/>
<keyword evidence="1" id="KW-0812">Transmembrane</keyword>
<dbReference type="InParanoid" id="A0A316VYE6"/>